<dbReference type="InterPro" id="IPR013087">
    <property type="entry name" value="Znf_C2H2_type"/>
</dbReference>
<dbReference type="PROSITE" id="PS00028">
    <property type="entry name" value="ZINC_FINGER_C2H2_1"/>
    <property type="match status" value="1"/>
</dbReference>
<evidence type="ECO:0000313" key="9">
    <source>
        <dbReference type="Proteomes" id="UP000189703"/>
    </source>
</evidence>
<dbReference type="InterPro" id="IPR036236">
    <property type="entry name" value="Znf_C2H2_sf"/>
</dbReference>
<feature type="compositionally biased region" description="Low complexity" evidence="7">
    <location>
        <begin position="17"/>
        <end position="27"/>
    </location>
</feature>
<evidence type="ECO:0000256" key="6">
    <source>
        <dbReference type="PROSITE-ProRule" id="PRU00042"/>
    </source>
</evidence>
<dbReference type="PANTHER" id="PTHR47287:SF15">
    <property type="entry name" value="ZINC FINGER PROTEIN 3-LIKE"/>
    <property type="match status" value="1"/>
</dbReference>
<feature type="domain" description="C2H2-type" evidence="8">
    <location>
        <begin position="109"/>
        <end position="136"/>
    </location>
</feature>
<reference evidence="10" key="1">
    <citation type="submission" date="2025-08" db="UniProtKB">
        <authorList>
            <consortium name="RefSeq"/>
        </authorList>
    </citation>
    <scope>IDENTIFICATION</scope>
</reference>
<dbReference type="AlphaFoldDB" id="A0A1U7Z9R4"/>
<evidence type="ECO:0000256" key="1">
    <source>
        <dbReference type="ARBA" id="ARBA00004123"/>
    </source>
</evidence>
<evidence type="ECO:0000256" key="3">
    <source>
        <dbReference type="ARBA" id="ARBA00022771"/>
    </source>
</evidence>
<keyword evidence="2" id="KW-0479">Metal-binding</keyword>
<organism evidence="9 10">
    <name type="scientific">Nelumbo nucifera</name>
    <name type="common">Sacred lotus</name>
    <dbReference type="NCBI Taxonomy" id="4432"/>
    <lineage>
        <taxon>Eukaryota</taxon>
        <taxon>Viridiplantae</taxon>
        <taxon>Streptophyta</taxon>
        <taxon>Embryophyta</taxon>
        <taxon>Tracheophyta</taxon>
        <taxon>Spermatophyta</taxon>
        <taxon>Magnoliopsida</taxon>
        <taxon>Proteales</taxon>
        <taxon>Nelumbonaceae</taxon>
        <taxon>Nelumbo</taxon>
    </lineage>
</organism>
<dbReference type="InterPro" id="IPR044246">
    <property type="entry name" value="ZFP3-like"/>
</dbReference>
<evidence type="ECO:0000256" key="7">
    <source>
        <dbReference type="SAM" id="MobiDB-lite"/>
    </source>
</evidence>
<evidence type="ECO:0000256" key="2">
    <source>
        <dbReference type="ARBA" id="ARBA00022723"/>
    </source>
</evidence>
<gene>
    <name evidence="10" type="primary">LOC104588288</name>
</gene>
<dbReference type="SUPFAM" id="SSF57667">
    <property type="entry name" value="beta-beta-alpha zinc fingers"/>
    <property type="match status" value="1"/>
</dbReference>
<keyword evidence="4" id="KW-0862">Zinc</keyword>
<keyword evidence="3 6" id="KW-0863">Zinc-finger</keyword>
<dbReference type="KEGG" id="nnu:104588288"/>
<keyword evidence="5" id="KW-0539">Nucleus</keyword>
<dbReference type="RefSeq" id="XP_010244458.1">
    <property type="nucleotide sequence ID" value="XM_010246156.1"/>
</dbReference>
<dbReference type="GO" id="GO:0008270">
    <property type="term" value="F:zinc ion binding"/>
    <property type="evidence" value="ECO:0007669"/>
    <property type="project" value="UniProtKB-KW"/>
</dbReference>
<evidence type="ECO:0000313" key="10">
    <source>
        <dbReference type="RefSeq" id="XP_010244458.1"/>
    </source>
</evidence>
<name>A0A1U7Z9R4_NELNU</name>
<accession>A0A1U7Z9R4</accession>
<dbReference type="GO" id="GO:0005634">
    <property type="term" value="C:nucleus"/>
    <property type="evidence" value="ECO:0007669"/>
    <property type="project" value="UniProtKB-SubCell"/>
</dbReference>
<dbReference type="Gene3D" id="3.30.160.60">
    <property type="entry name" value="Classic Zinc Finger"/>
    <property type="match status" value="1"/>
</dbReference>
<protein>
    <submittedName>
        <fullName evidence="10">Uncharacterized protein LOC104588288</fullName>
    </submittedName>
</protein>
<dbReference type="OrthoDB" id="1736050at2759"/>
<feature type="region of interest" description="Disordered" evidence="7">
    <location>
        <begin position="1"/>
        <end position="56"/>
    </location>
</feature>
<dbReference type="GeneID" id="104588288"/>
<comment type="subcellular location">
    <subcellularLocation>
        <location evidence="1">Nucleus</location>
    </subcellularLocation>
</comment>
<dbReference type="PANTHER" id="PTHR47287">
    <property type="entry name" value="C2H2 AND C2HC ZINC FINGERS SUPERFAMILY PROTEIN"/>
    <property type="match status" value="1"/>
</dbReference>
<dbReference type="OMA" id="NHTQGRD"/>
<feature type="region of interest" description="Disordered" evidence="7">
    <location>
        <begin position="279"/>
        <end position="308"/>
    </location>
</feature>
<dbReference type="InParanoid" id="A0A1U7Z9R4"/>
<dbReference type="GO" id="GO:0009788">
    <property type="term" value="P:negative regulation of abscisic acid-activated signaling pathway"/>
    <property type="evidence" value="ECO:0007669"/>
    <property type="project" value="InterPro"/>
</dbReference>
<evidence type="ECO:0000259" key="8">
    <source>
        <dbReference type="PROSITE" id="PS50157"/>
    </source>
</evidence>
<proteinExistence type="predicted"/>
<feature type="compositionally biased region" description="Basic and acidic residues" evidence="7">
    <location>
        <begin position="30"/>
        <end position="45"/>
    </location>
</feature>
<evidence type="ECO:0000256" key="5">
    <source>
        <dbReference type="ARBA" id="ARBA00023242"/>
    </source>
</evidence>
<dbReference type="eggNOG" id="ENOG502S3I6">
    <property type="taxonomic scope" value="Eukaryota"/>
</dbReference>
<dbReference type="PROSITE" id="PS50157">
    <property type="entry name" value="ZINC_FINGER_C2H2_2"/>
    <property type="match status" value="1"/>
</dbReference>
<dbReference type="Proteomes" id="UP000189703">
    <property type="component" value="Unplaced"/>
</dbReference>
<keyword evidence="9" id="KW-1185">Reference proteome</keyword>
<evidence type="ECO:0000256" key="4">
    <source>
        <dbReference type="ARBA" id="ARBA00022833"/>
    </source>
</evidence>
<sequence length="308" mass="32656">MSVMEAPVAEACLSETSSVSAGSAGSSPCKDTEDRNNKGKLRETAEPAPKVISESGVSFDLKLTHEELSESSKQQELNLLNCLAGGSSSQPPEAAPESRLKKSAERKSFYCTYCKRKFDSSQALGGHQNAHKRERSMAKREQGLAAIALGYPYGRYHPYSSISALHLNGSLNRSSPTASSHVQLHPMIHKAYHPWSSSTTQGYRYSHGGGGGLRSAAMVNAQSAVSRLRMDDCWAGNNGFRMPGVATFDSGAPINLFGDSSAIPALNIAANRAVDGGGGGGCGDYHSRGVPSENHPSEAQEPDLSLKL</sequence>